<protein>
    <submittedName>
        <fullName evidence="1">Uncharacterized protein</fullName>
    </submittedName>
</protein>
<dbReference type="AlphaFoldDB" id="K2GEU9"/>
<name>K2GEU9_9BACT</name>
<gene>
    <name evidence="1" type="ORF">ACD_3C00012G0002</name>
</gene>
<sequence>MSFISFDNTLLTWEDFFDSNNKELVDSLNVLAEKFRNNGDDISKLLKDFEDCYKKTTKDWFSYMNDLGDSNEAYAEFLNKIQLAFIESTNLTIIWWRRKFSKEYLEQLREMVFNLVNLDKMRAKFLQQNIKLRVSKALL</sequence>
<dbReference type="EMBL" id="AMFJ01000286">
    <property type="protein sequence ID" value="EKE28804.1"/>
    <property type="molecule type" value="Genomic_DNA"/>
</dbReference>
<reference evidence="1" key="1">
    <citation type="journal article" date="2012" name="Science">
        <title>Fermentation, hydrogen, and sulfur metabolism in multiple uncultivated bacterial phyla.</title>
        <authorList>
            <person name="Wrighton K.C."/>
            <person name="Thomas B.C."/>
            <person name="Sharon I."/>
            <person name="Miller C.S."/>
            <person name="Castelle C.J."/>
            <person name="VerBerkmoes N.C."/>
            <person name="Wilkins M.J."/>
            <person name="Hettich R.L."/>
            <person name="Lipton M.S."/>
            <person name="Williams K.H."/>
            <person name="Long P.E."/>
            <person name="Banfield J.F."/>
        </authorList>
    </citation>
    <scope>NUCLEOTIDE SEQUENCE [LARGE SCALE GENOMIC DNA]</scope>
</reference>
<proteinExistence type="predicted"/>
<evidence type="ECO:0000313" key="1">
    <source>
        <dbReference type="EMBL" id="EKE28804.1"/>
    </source>
</evidence>
<organism evidence="1">
    <name type="scientific">uncultured bacterium</name>
    <name type="common">gcode 4</name>
    <dbReference type="NCBI Taxonomy" id="1234023"/>
    <lineage>
        <taxon>Bacteria</taxon>
        <taxon>environmental samples</taxon>
    </lineage>
</organism>
<comment type="caution">
    <text evidence="1">The sequence shown here is derived from an EMBL/GenBank/DDBJ whole genome shotgun (WGS) entry which is preliminary data.</text>
</comment>
<accession>K2GEU9</accession>